<evidence type="ECO:0000256" key="3">
    <source>
        <dbReference type="ARBA" id="ARBA00023242"/>
    </source>
</evidence>
<dbReference type="InterPro" id="IPR032675">
    <property type="entry name" value="LRR_dom_sf"/>
</dbReference>
<evidence type="ECO:0000256" key="1">
    <source>
        <dbReference type="ARBA" id="ARBA00022614"/>
    </source>
</evidence>
<sequence length="433" mass="48184">MKLICETCTINRNVTGGKRAFLKTILAIGKGSERKSDGTKIMLITSSNKSGTQYNVPKNISKIFTRFLDEGKVTISFVMPEHDVQIKSDKVQLTAFLKVLKLVLTGGTQPATEASQAPTTTNPFAPSSASLRLPCLTVGKKKSSILDSPSVLSTKCVVTSRKDYPAKGFSRLLVSLQISDIKLTRFDSQILLLQKLRSLNLSRNCIRSLPRALGQMRLCELDLSGNSLADETSWDWLLEPNVQSSLQQLNISDNGLPFLPVNVIYARSLVTLTAENNHIRKLPFALWTMSRLRILSLAKNRIDAVPETLARMKLDRLDLSENELHCNEATVPDLRLAASDSPHRQPSSMFELAARTVIRKKIPYTFPGLIPFTVLEVLRRAPLCSCGQPCFESKVFLRTKVITLNCSYMVLNANQQLMADCVYCSEKCSRKLC</sequence>
<evidence type="ECO:0000313" key="6">
    <source>
        <dbReference type="Proteomes" id="UP000076408"/>
    </source>
</evidence>
<dbReference type="InterPro" id="IPR003591">
    <property type="entry name" value="Leu-rich_rpt_typical-subtyp"/>
</dbReference>
<dbReference type="Proteomes" id="UP000076408">
    <property type="component" value="Unassembled WGS sequence"/>
</dbReference>
<dbReference type="GO" id="GO:0005737">
    <property type="term" value="C:cytoplasm"/>
    <property type="evidence" value="ECO:0007669"/>
    <property type="project" value="TreeGrafter"/>
</dbReference>
<reference evidence="6" key="1">
    <citation type="journal article" date="2014" name="Genome Biol.">
        <title>Genome analysis of a major urban malaria vector mosquito, Anopheles stephensi.</title>
        <authorList>
            <person name="Jiang X."/>
            <person name="Peery A."/>
            <person name="Hall A.B."/>
            <person name="Sharma A."/>
            <person name="Chen X.G."/>
            <person name="Waterhouse R.M."/>
            <person name="Komissarov A."/>
            <person name="Riehle M.M."/>
            <person name="Shouche Y."/>
            <person name="Sharakhova M.V."/>
            <person name="Lawson D."/>
            <person name="Pakpour N."/>
            <person name="Arensburger P."/>
            <person name="Davidson V.L."/>
            <person name="Eiglmeier K."/>
            <person name="Emrich S."/>
            <person name="George P."/>
            <person name="Kennedy R.C."/>
            <person name="Mane S.P."/>
            <person name="Maslen G."/>
            <person name="Oringanje C."/>
            <person name="Qi Y."/>
            <person name="Settlage R."/>
            <person name="Tojo M."/>
            <person name="Tubio J.M."/>
            <person name="Unger M.F."/>
            <person name="Wang B."/>
            <person name="Vernick K.D."/>
            <person name="Ribeiro J.M."/>
            <person name="James A.A."/>
            <person name="Michel K."/>
            <person name="Riehle M.A."/>
            <person name="Luckhart S."/>
            <person name="Sharakhov I.V."/>
            <person name="Tu Z."/>
        </authorList>
    </citation>
    <scope>NUCLEOTIDE SEQUENCE [LARGE SCALE GENOMIC DNA]</scope>
    <source>
        <strain evidence="6">Indian</strain>
    </source>
</reference>
<accession>A0A182Y7C4</accession>
<dbReference type="EnsemblMetazoa" id="ASTEI04360-RA">
    <property type="protein sequence ID" value="ASTEI04360-PA"/>
    <property type="gene ID" value="ASTEI04360"/>
</dbReference>
<dbReference type="InterPro" id="IPR050216">
    <property type="entry name" value="LRR_domain-containing"/>
</dbReference>
<proteinExistence type="predicted"/>
<dbReference type="InterPro" id="IPR001611">
    <property type="entry name" value="Leu-rich_rpt"/>
</dbReference>
<feature type="domain" description="PIF1/LRR1 pleckstrin homology" evidence="4">
    <location>
        <begin position="1"/>
        <end position="112"/>
    </location>
</feature>
<protein>
    <recommendedName>
        <fullName evidence="4">PIF1/LRR1 pleckstrin homology domain-containing protein</fullName>
    </recommendedName>
</protein>
<evidence type="ECO:0000256" key="2">
    <source>
        <dbReference type="ARBA" id="ARBA00022737"/>
    </source>
</evidence>
<dbReference type="Pfam" id="PF25344">
    <property type="entry name" value="PH_LRR1"/>
    <property type="match status" value="1"/>
</dbReference>
<organism evidence="5 6">
    <name type="scientific">Anopheles stephensi</name>
    <name type="common">Indo-Pakistan malaria mosquito</name>
    <dbReference type="NCBI Taxonomy" id="30069"/>
    <lineage>
        <taxon>Eukaryota</taxon>
        <taxon>Metazoa</taxon>
        <taxon>Ecdysozoa</taxon>
        <taxon>Arthropoda</taxon>
        <taxon>Hexapoda</taxon>
        <taxon>Insecta</taxon>
        <taxon>Pterygota</taxon>
        <taxon>Neoptera</taxon>
        <taxon>Endopterygota</taxon>
        <taxon>Diptera</taxon>
        <taxon>Nematocera</taxon>
        <taxon>Culicoidea</taxon>
        <taxon>Culicidae</taxon>
        <taxon>Anophelinae</taxon>
        <taxon>Anopheles</taxon>
    </lineage>
</organism>
<dbReference type="SUPFAM" id="SSF52058">
    <property type="entry name" value="L domain-like"/>
    <property type="match status" value="1"/>
</dbReference>
<dbReference type="Pfam" id="PF13855">
    <property type="entry name" value="LRR_8"/>
    <property type="match status" value="1"/>
</dbReference>
<dbReference type="PROSITE" id="PS51450">
    <property type="entry name" value="LRR"/>
    <property type="match status" value="1"/>
</dbReference>
<dbReference type="STRING" id="30069.A0A182Y7C4"/>
<keyword evidence="3" id="KW-0539">Nucleus</keyword>
<dbReference type="SMART" id="SM00369">
    <property type="entry name" value="LRR_TYP"/>
    <property type="match status" value="3"/>
</dbReference>
<dbReference type="PANTHER" id="PTHR48051">
    <property type="match status" value="1"/>
</dbReference>
<dbReference type="Gene3D" id="3.80.10.10">
    <property type="entry name" value="Ribonuclease Inhibitor"/>
    <property type="match status" value="1"/>
</dbReference>
<dbReference type="AlphaFoldDB" id="A0A182Y7C4"/>
<evidence type="ECO:0000313" key="5">
    <source>
        <dbReference type="EnsemblMetazoa" id="ASTEI04360-PA"/>
    </source>
</evidence>
<dbReference type="VEuPathDB" id="VectorBase:ASTE006509"/>
<dbReference type="OMA" id="GELNDWC"/>
<evidence type="ECO:0000259" key="4">
    <source>
        <dbReference type="Pfam" id="PF25344"/>
    </source>
</evidence>
<dbReference type="VEuPathDB" id="VectorBase:ASTEI20_038479"/>
<keyword evidence="6" id="KW-1185">Reference proteome</keyword>
<reference evidence="5" key="2">
    <citation type="submission" date="2020-05" db="UniProtKB">
        <authorList>
            <consortium name="EnsemblMetazoa"/>
        </authorList>
    </citation>
    <scope>IDENTIFICATION</scope>
    <source>
        <strain evidence="5">Indian</strain>
    </source>
</reference>
<dbReference type="VEuPathDB" id="VectorBase:ASTEI04360"/>
<keyword evidence="2" id="KW-0677">Repeat</keyword>
<keyword evidence="1" id="KW-0433">Leucine-rich repeat</keyword>
<dbReference type="InterPro" id="IPR057437">
    <property type="entry name" value="PIF1/LRR1_PH"/>
</dbReference>
<name>A0A182Y7C4_ANOST</name>
<dbReference type="PANTHER" id="PTHR48051:SF52">
    <property type="entry name" value="LEUCINE-RICH REPEAT PROTEIN 1"/>
    <property type="match status" value="1"/>
</dbReference>